<dbReference type="PANTHER" id="PTHR12526">
    <property type="entry name" value="GLYCOSYLTRANSFERASE"/>
    <property type="match status" value="1"/>
</dbReference>
<dbReference type="Proteomes" id="UP001595719">
    <property type="component" value="Unassembled WGS sequence"/>
</dbReference>
<dbReference type="RefSeq" id="WP_179007800.1">
    <property type="nucleotide sequence ID" value="NZ_JBHSCO010000007.1"/>
</dbReference>
<proteinExistence type="predicted"/>
<comment type="caution">
    <text evidence="2">The sequence shown here is derived from an EMBL/GenBank/DDBJ whole genome shotgun (WGS) entry which is preliminary data.</text>
</comment>
<evidence type="ECO:0000313" key="3">
    <source>
        <dbReference type="Proteomes" id="UP001595719"/>
    </source>
</evidence>
<evidence type="ECO:0000259" key="1">
    <source>
        <dbReference type="Pfam" id="PF00534"/>
    </source>
</evidence>
<gene>
    <name evidence="2" type="ORF">ACFOY0_22440</name>
</gene>
<dbReference type="Gene3D" id="3.40.50.2000">
    <property type="entry name" value="Glycogen Phosphorylase B"/>
    <property type="match status" value="2"/>
</dbReference>
<dbReference type="GO" id="GO:0016757">
    <property type="term" value="F:glycosyltransferase activity"/>
    <property type="evidence" value="ECO:0007669"/>
    <property type="project" value="UniProtKB-KW"/>
</dbReference>
<dbReference type="InterPro" id="IPR001296">
    <property type="entry name" value="Glyco_trans_1"/>
</dbReference>
<dbReference type="PANTHER" id="PTHR12526:SF630">
    <property type="entry name" value="GLYCOSYLTRANSFERASE"/>
    <property type="match status" value="1"/>
</dbReference>
<feature type="domain" description="Glycosyl transferase family 1" evidence="1">
    <location>
        <begin position="192"/>
        <end position="347"/>
    </location>
</feature>
<name>A0ABV8WCZ3_9FLAO</name>
<dbReference type="EC" id="2.4.-.-" evidence="2"/>
<keyword evidence="3" id="KW-1185">Reference proteome</keyword>
<protein>
    <submittedName>
        <fullName evidence="2">Glycosyltransferase</fullName>
        <ecNumber evidence="2">2.4.-.-</ecNumber>
    </submittedName>
</protein>
<dbReference type="Pfam" id="PF00534">
    <property type="entry name" value="Glycos_transf_1"/>
    <property type="match status" value="1"/>
</dbReference>
<sequence>MKFAIITHVIHLKSDSRFFGYAPYVREMNIWSKYVDQLVIVAPLVKNKPTEIDIPYNKAEIDFVKLPDFNLTSFKNIIFSIFKIPIILWRIFWVMKNADHIHLRCPGNMGLLGCIVQILFPSKQKTAKYAGNWDPRSKQPLTYRIQKWILSNTFLTRNMQVLVYGEWENQSRNIKSFFTATYHESEKEIIAKNSVDVETNFIFVGSLVLGKNPMYAVRIIEELVKNGKKAVLHIFGEGIERKNIEAYIKNNKLENFVFLHGNQNKETVKQFYKKSHFVILPSKSEGWPKAVAEGMFWGCVPIATKVSSVPFMLDYGKRGILLEMDLEKDSSRIIDLISNQNSFKEMSTQSLEWSHNFTIDRFENEIEKLFIR</sequence>
<organism evidence="2 3">
    <name type="scientific">Flavobacterium quisquiliarum</name>
    <dbReference type="NCBI Taxonomy" id="1834436"/>
    <lineage>
        <taxon>Bacteria</taxon>
        <taxon>Pseudomonadati</taxon>
        <taxon>Bacteroidota</taxon>
        <taxon>Flavobacteriia</taxon>
        <taxon>Flavobacteriales</taxon>
        <taxon>Flavobacteriaceae</taxon>
        <taxon>Flavobacterium</taxon>
    </lineage>
</organism>
<dbReference type="EMBL" id="JBHSCO010000007">
    <property type="protein sequence ID" value="MFC4393770.1"/>
    <property type="molecule type" value="Genomic_DNA"/>
</dbReference>
<reference evidence="3" key="1">
    <citation type="journal article" date="2019" name="Int. J. Syst. Evol. Microbiol.">
        <title>The Global Catalogue of Microorganisms (GCM) 10K type strain sequencing project: providing services to taxonomists for standard genome sequencing and annotation.</title>
        <authorList>
            <consortium name="The Broad Institute Genomics Platform"/>
            <consortium name="The Broad Institute Genome Sequencing Center for Infectious Disease"/>
            <person name="Wu L."/>
            <person name="Ma J."/>
        </authorList>
    </citation>
    <scope>NUCLEOTIDE SEQUENCE [LARGE SCALE GENOMIC DNA]</scope>
    <source>
        <strain evidence="3">CGMCC 1.15345</strain>
    </source>
</reference>
<evidence type="ECO:0000313" key="2">
    <source>
        <dbReference type="EMBL" id="MFC4393770.1"/>
    </source>
</evidence>
<dbReference type="SUPFAM" id="SSF53756">
    <property type="entry name" value="UDP-Glycosyltransferase/glycogen phosphorylase"/>
    <property type="match status" value="1"/>
</dbReference>
<accession>A0ABV8WCZ3</accession>
<keyword evidence="2" id="KW-0808">Transferase</keyword>
<keyword evidence="2" id="KW-0328">Glycosyltransferase</keyword>